<evidence type="ECO:0000313" key="3">
    <source>
        <dbReference type="Proteomes" id="UP001456524"/>
    </source>
</evidence>
<feature type="region of interest" description="Disordered" evidence="1">
    <location>
        <begin position="1"/>
        <end position="36"/>
    </location>
</feature>
<feature type="region of interest" description="Disordered" evidence="1">
    <location>
        <begin position="79"/>
        <end position="114"/>
    </location>
</feature>
<proteinExistence type="predicted"/>
<comment type="caution">
    <text evidence="2">The sequence shown here is derived from an EMBL/GenBank/DDBJ whole genome shotgun (WGS) entry which is preliminary data.</text>
</comment>
<gene>
    <name evidence="2" type="ORF">IWX90DRAFT_234241</name>
</gene>
<feature type="region of interest" description="Disordered" evidence="1">
    <location>
        <begin position="50"/>
        <end position="69"/>
    </location>
</feature>
<organism evidence="2 3">
    <name type="scientific">Phyllosticta citrichinensis</name>
    <dbReference type="NCBI Taxonomy" id="1130410"/>
    <lineage>
        <taxon>Eukaryota</taxon>
        <taxon>Fungi</taxon>
        <taxon>Dikarya</taxon>
        <taxon>Ascomycota</taxon>
        <taxon>Pezizomycotina</taxon>
        <taxon>Dothideomycetes</taxon>
        <taxon>Dothideomycetes incertae sedis</taxon>
        <taxon>Botryosphaeriales</taxon>
        <taxon>Phyllostictaceae</taxon>
        <taxon>Phyllosticta</taxon>
    </lineage>
</organism>
<feature type="compositionally biased region" description="Basic and acidic residues" evidence="1">
    <location>
        <begin position="98"/>
        <end position="109"/>
    </location>
</feature>
<evidence type="ECO:0000313" key="2">
    <source>
        <dbReference type="EMBL" id="KAK8167108.1"/>
    </source>
</evidence>
<dbReference type="Proteomes" id="UP001456524">
    <property type="component" value="Unassembled WGS sequence"/>
</dbReference>
<dbReference type="EMBL" id="JBBWUH010000005">
    <property type="protein sequence ID" value="KAK8167108.1"/>
    <property type="molecule type" value="Genomic_DNA"/>
</dbReference>
<evidence type="ECO:0000256" key="1">
    <source>
        <dbReference type="SAM" id="MobiDB-lite"/>
    </source>
</evidence>
<protein>
    <submittedName>
        <fullName evidence="2">Uncharacterized protein</fullName>
    </submittedName>
</protein>
<sequence>MESYLSRHGMPSGSGTGQSALRRGDFNVTLPSNSQKDHSLAIALRRNVARPHPVQHMSSAARSSKLGGELRQCTRHAISQAARAQNSDGHQYLGSSPSERKPIADERSSPRALSTMQVVRPCSCNPSRTAKGWLISLANPQDHAPQPHAPRRDCSQCSRNPRTPTLPAHHHLRVLCRAAKSDLQTREISKLQNFGNILLPLPTFVNMTLHGTILEIDLLPNYLLTMSEAVLEYIAERKTLAFVEPSYRKWFHQHAIPQIRQPLVESSRSYATALESTYRRFSLTLAKVSRSTPDFDQSPSDPRHDQADHAVQLATFLIYQRH</sequence>
<feature type="compositionally biased region" description="Polar residues" evidence="1">
    <location>
        <begin position="82"/>
        <end position="97"/>
    </location>
</feature>
<keyword evidence="3" id="KW-1185">Reference proteome</keyword>
<reference evidence="2 3" key="1">
    <citation type="journal article" date="2022" name="G3 (Bethesda)">
        <title>Enemy or ally: a genomic approach to elucidate the lifestyle of Phyllosticta citrichinaensis.</title>
        <authorList>
            <person name="Buijs V.A."/>
            <person name="Groenewald J.Z."/>
            <person name="Haridas S."/>
            <person name="LaButti K.M."/>
            <person name="Lipzen A."/>
            <person name="Martin F.M."/>
            <person name="Barry K."/>
            <person name="Grigoriev I.V."/>
            <person name="Crous P.W."/>
            <person name="Seidl M.F."/>
        </authorList>
    </citation>
    <scope>NUCLEOTIDE SEQUENCE [LARGE SCALE GENOMIC DNA]</scope>
    <source>
        <strain evidence="2 3">CBS 129764</strain>
    </source>
</reference>
<name>A0ABR1XV59_9PEZI</name>
<accession>A0ABR1XV59</accession>